<dbReference type="Gene3D" id="3.20.20.80">
    <property type="entry name" value="Glycosidases"/>
    <property type="match status" value="2"/>
</dbReference>
<dbReference type="InterPro" id="IPR017853">
    <property type="entry name" value="GH"/>
</dbReference>
<proteinExistence type="predicted"/>
<name>A0ABX6J370_9GAMM</name>
<dbReference type="PANTHER" id="PTHR10357">
    <property type="entry name" value="ALPHA-AMYLASE FAMILY MEMBER"/>
    <property type="match status" value="1"/>
</dbReference>
<dbReference type="InterPro" id="IPR013780">
    <property type="entry name" value="Glyco_hydro_b"/>
</dbReference>
<feature type="domain" description="Glycosyl hydrolase family 13 catalytic" evidence="3">
    <location>
        <begin position="75"/>
        <end position="515"/>
    </location>
</feature>
<dbReference type="SUPFAM" id="SSF51011">
    <property type="entry name" value="Glycosyl hydrolase domain"/>
    <property type="match status" value="1"/>
</dbReference>
<feature type="compositionally biased region" description="Polar residues" evidence="1">
    <location>
        <begin position="28"/>
        <end position="45"/>
    </location>
</feature>
<evidence type="ECO:0000256" key="2">
    <source>
        <dbReference type="SAM" id="SignalP"/>
    </source>
</evidence>
<evidence type="ECO:0000259" key="3">
    <source>
        <dbReference type="SMART" id="SM00642"/>
    </source>
</evidence>
<feature type="region of interest" description="Disordered" evidence="1">
    <location>
        <begin position="28"/>
        <end position="52"/>
    </location>
</feature>
<feature type="signal peptide" evidence="2">
    <location>
        <begin position="1"/>
        <end position="20"/>
    </location>
</feature>
<keyword evidence="5" id="KW-1185">Reference proteome</keyword>
<organism evidence="4 5">
    <name type="scientific">Microbulbifer hydrolyticus</name>
    <dbReference type="NCBI Taxonomy" id="48074"/>
    <lineage>
        <taxon>Bacteria</taxon>
        <taxon>Pseudomonadati</taxon>
        <taxon>Pseudomonadota</taxon>
        <taxon>Gammaproteobacteria</taxon>
        <taxon>Cellvibrionales</taxon>
        <taxon>Microbulbiferaceae</taxon>
        <taxon>Microbulbifer</taxon>
    </lineage>
</organism>
<dbReference type="PANTHER" id="PTHR10357:SF205">
    <property type="entry name" value="O-GLYCOSYL HYDROLASE FAMILY 13"/>
    <property type="match status" value="1"/>
</dbReference>
<dbReference type="InterPro" id="IPR006047">
    <property type="entry name" value="GH13_cat_dom"/>
</dbReference>
<sequence length="657" mass="72861">MNKFARTLLAPAVAAALLTACESRPVDNQTTADTADSIHETSQVSAAKGPAAENTALHTATASPVETFGKPVIYQVLPRLFGNTNATNKPWGTIEENGVGKFSDFTPEALQAVRELGANYIWYTGALHHAVVRDYTEFGIANDDPDVVKGRAGSPYAVKDYYSVNPDLAEDPAKRLQEFRELIARSHEAGLKVIIDIVPNHVARNYQSLDKPEGVRDFGADDDTSVAYARDNNFYYVPGEPFQVPVADDGYRPLNGEAHPLVDGEFTEVPAKWTGNGSRAPQPAQGDWYETVKINFGVRPDGSHDFAELPADFANKDYKAHAAFWADKDVPDSWKKFREITDYWLAFGVDGFRYDMSGMVPVAFWSYLNSSIKMQKPDALLLAEIYQPDLYRDYIHLGKMDYLYDKVGTYDAIRAVMEGKAGTDPLVDIQNSLEGIEDNMLRFMENHDEQRISSPEFAGNPQAGIPAMVVSATISGAPTLLYFGQELGEPGAGDAGFGKASRTTIFDYWSVPSIRRWNNEGQFNSENLSDAEQQLRDTYRRLLAFSTSSEALRGDYTDLHSYNRKHGQGYSDQQFAFARWAPQERLVVVANFADTAKSLTLKLPAELLQQWQLQDGRYPMSEKLQGAAGAELSVENGEGKVALELEPFESVILQLEN</sequence>
<reference evidence="4 5" key="1">
    <citation type="submission" date="2020-01" db="EMBL/GenBank/DDBJ databases">
        <title>The possibility of degradation of plastic by Microbulbifer hydrolyticus IRE-31.</title>
        <authorList>
            <person name="Liu L."/>
        </authorList>
    </citation>
    <scope>NUCLEOTIDE SEQUENCE [LARGE SCALE GENOMIC DNA]</scope>
    <source>
        <strain evidence="4 5">IRE-31</strain>
    </source>
</reference>
<evidence type="ECO:0000313" key="4">
    <source>
        <dbReference type="EMBL" id="QHQ40242.1"/>
    </source>
</evidence>
<keyword evidence="2" id="KW-0732">Signal</keyword>
<dbReference type="SMART" id="SM00642">
    <property type="entry name" value="Aamy"/>
    <property type="match status" value="1"/>
</dbReference>
<dbReference type="PROSITE" id="PS51257">
    <property type="entry name" value="PROKAR_LIPOPROTEIN"/>
    <property type="match status" value="1"/>
</dbReference>
<dbReference type="EMBL" id="CP047491">
    <property type="protein sequence ID" value="QHQ40242.1"/>
    <property type="molecule type" value="Genomic_DNA"/>
</dbReference>
<evidence type="ECO:0000256" key="1">
    <source>
        <dbReference type="SAM" id="MobiDB-lite"/>
    </source>
</evidence>
<feature type="chain" id="PRO_5046483901" evidence="2">
    <location>
        <begin position="21"/>
        <end position="657"/>
    </location>
</feature>
<evidence type="ECO:0000313" key="5">
    <source>
        <dbReference type="Proteomes" id="UP000464675"/>
    </source>
</evidence>
<protein>
    <submittedName>
        <fullName evidence="4">Alpha-amylase</fullName>
    </submittedName>
</protein>
<dbReference type="Gene3D" id="2.60.40.1180">
    <property type="entry name" value="Golgi alpha-mannosidase II"/>
    <property type="match status" value="1"/>
</dbReference>
<accession>A0ABX6J370</accession>
<dbReference type="Pfam" id="PF00128">
    <property type="entry name" value="Alpha-amylase"/>
    <property type="match status" value="2"/>
</dbReference>
<dbReference type="RefSeq" id="WP_161859540.1">
    <property type="nucleotide sequence ID" value="NZ_JACHHR010000003.1"/>
</dbReference>
<dbReference type="SUPFAM" id="SSF51445">
    <property type="entry name" value="(Trans)glycosidases"/>
    <property type="match status" value="1"/>
</dbReference>
<dbReference type="Proteomes" id="UP000464675">
    <property type="component" value="Chromosome"/>
</dbReference>
<gene>
    <name evidence="4" type="ORF">GTQ55_15490</name>
</gene>
<dbReference type="CDD" id="cd11349">
    <property type="entry name" value="AmyAc_3"/>
    <property type="match status" value="1"/>
</dbReference>